<sequence length="148" mass="16675">MAGWALLLLGVLYAAWGWRQVKKNRRHKHFDAYEDGTLYVYEHREGEVVYPQQRHIVTPWVMFVIFALAPNEPMIPLLSILGIGHNAWNVAAFVAVYVAATVITMLVMVLMGYYGLSFFTTRALEKYLPLLGGLALIISGISMVWASS</sequence>
<accession>A0ACC0TYY3</accession>
<evidence type="ECO:0000313" key="2">
    <source>
        <dbReference type="Proteomes" id="UP001207468"/>
    </source>
</evidence>
<dbReference type="EMBL" id="JAGFNK010000331">
    <property type="protein sequence ID" value="KAI9452615.1"/>
    <property type="molecule type" value="Genomic_DNA"/>
</dbReference>
<protein>
    <submittedName>
        <fullName evidence="1">Uncharacterized protein</fullName>
    </submittedName>
</protein>
<dbReference type="Proteomes" id="UP001207468">
    <property type="component" value="Unassembled WGS sequence"/>
</dbReference>
<proteinExistence type="predicted"/>
<comment type="caution">
    <text evidence="1">The sequence shown here is derived from an EMBL/GenBank/DDBJ whole genome shotgun (WGS) entry which is preliminary data.</text>
</comment>
<name>A0ACC0TYY3_9AGAM</name>
<gene>
    <name evidence="1" type="ORF">F5148DRAFT_1289535</name>
</gene>
<keyword evidence="2" id="KW-1185">Reference proteome</keyword>
<reference evidence="1" key="1">
    <citation type="submission" date="2021-03" db="EMBL/GenBank/DDBJ databases">
        <title>Evolutionary priming and transition to the ectomycorrhizal habit in an iconic lineage of mushroom-forming fungi: is preadaptation a requirement?</title>
        <authorList>
            <consortium name="DOE Joint Genome Institute"/>
            <person name="Looney B.P."/>
            <person name="Miyauchi S."/>
            <person name="Morin E."/>
            <person name="Drula E."/>
            <person name="Courty P.E."/>
            <person name="Chicoki N."/>
            <person name="Fauchery L."/>
            <person name="Kohler A."/>
            <person name="Kuo A."/>
            <person name="LaButti K."/>
            <person name="Pangilinan J."/>
            <person name="Lipzen A."/>
            <person name="Riley R."/>
            <person name="Andreopoulos W."/>
            <person name="He G."/>
            <person name="Johnson J."/>
            <person name="Barry K.W."/>
            <person name="Grigoriev I.V."/>
            <person name="Nagy L."/>
            <person name="Hibbett D."/>
            <person name="Henrissat B."/>
            <person name="Matheny P.B."/>
            <person name="Labbe J."/>
            <person name="Martin A.F."/>
        </authorList>
    </citation>
    <scope>NUCLEOTIDE SEQUENCE</scope>
    <source>
        <strain evidence="1">BPL698</strain>
    </source>
</reference>
<evidence type="ECO:0000313" key="1">
    <source>
        <dbReference type="EMBL" id="KAI9452615.1"/>
    </source>
</evidence>
<organism evidence="1 2">
    <name type="scientific">Russula earlei</name>
    <dbReference type="NCBI Taxonomy" id="71964"/>
    <lineage>
        <taxon>Eukaryota</taxon>
        <taxon>Fungi</taxon>
        <taxon>Dikarya</taxon>
        <taxon>Basidiomycota</taxon>
        <taxon>Agaricomycotina</taxon>
        <taxon>Agaricomycetes</taxon>
        <taxon>Russulales</taxon>
        <taxon>Russulaceae</taxon>
        <taxon>Russula</taxon>
    </lineage>
</organism>